<gene>
    <name evidence="1" type="ORF">PS685_05059</name>
</gene>
<evidence type="ECO:0000313" key="2">
    <source>
        <dbReference type="Proteomes" id="UP000326437"/>
    </source>
</evidence>
<dbReference type="AlphaFoldDB" id="A0A5E7A3N4"/>
<dbReference type="EMBL" id="CABVHO010000195">
    <property type="protein sequence ID" value="VVN71504.1"/>
    <property type="molecule type" value="Genomic_DNA"/>
</dbReference>
<protein>
    <submittedName>
        <fullName evidence="1">Uncharacterized protein</fullName>
    </submittedName>
</protein>
<organism evidence="1 2">
    <name type="scientific">Pseudomonas fluorescens</name>
    <dbReference type="NCBI Taxonomy" id="294"/>
    <lineage>
        <taxon>Bacteria</taxon>
        <taxon>Pseudomonadati</taxon>
        <taxon>Pseudomonadota</taxon>
        <taxon>Gammaproteobacteria</taxon>
        <taxon>Pseudomonadales</taxon>
        <taxon>Pseudomonadaceae</taxon>
        <taxon>Pseudomonas</taxon>
    </lineage>
</organism>
<reference evidence="1 2" key="1">
    <citation type="submission" date="2019-09" db="EMBL/GenBank/DDBJ databases">
        <authorList>
            <person name="Chandra G."/>
            <person name="Truman W A."/>
        </authorList>
    </citation>
    <scope>NUCLEOTIDE SEQUENCE [LARGE SCALE GENOMIC DNA]</scope>
    <source>
        <strain evidence="1">PS685</strain>
    </source>
</reference>
<sequence length="130" mass="14313">MRLNHRDQHQLSQAFADHDIEIGLTTIPARHHQRALVIGVDQTDQITQHDAVFMTQAGARQNQRGQARVADVNRQAGRDQQGFARLDDGVFFQHGAQVEAGGAGRGVLRQREFGTDAGVEDLGLQSVHVN</sequence>
<dbReference type="Proteomes" id="UP000326437">
    <property type="component" value="Unassembled WGS sequence"/>
</dbReference>
<evidence type="ECO:0000313" key="1">
    <source>
        <dbReference type="EMBL" id="VVN71504.1"/>
    </source>
</evidence>
<name>A0A5E7A3N4_PSEFL</name>
<accession>A0A5E7A3N4</accession>
<proteinExistence type="predicted"/>